<gene>
    <name evidence="3" type="ORF">R7226_00460</name>
</gene>
<dbReference type="Gene3D" id="3.40.50.1820">
    <property type="entry name" value="alpha/beta hydrolase"/>
    <property type="match status" value="1"/>
</dbReference>
<evidence type="ECO:0000313" key="3">
    <source>
        <dbReference type="EMBL" id="MDW5592787.1"/>
    </source>
</evidence>
<name>A0ABU4HHK7_9ACTN</name>
<accession>A0ABU4HHK7</accession>
<dbReference type="SUPFAM" id="SSF53474">
    <property type="entry name" value="alpha/beta-Hydrolases"/>
    <property type="match status" value="1"/>
</dbReference>
<keyword evidence="4" id="KW-1185">Reference proteome</keyword>
<dbReference type="InterPro" id="IPR029058">
    <property type="entry name" value="AB_hydrolase_fold"/>
</dbReference>
<organism evidence="3 4">
    <name type="scientific">Conexibacter stalactiti</name>
    <dbReference type="NCBI Taxonomy" id="1940611"/>
    <lineage>
        <taxon>Bacteria</taxon>
        <taxon>Bacillati</taxon>
        <taxon>Actinomycetota</taxon>
        <taxon>Thermoleophilia</taxon>
        <taxon>Solirubrobacterales</taxon>
        <taxon>Conexibacteraceae</taxon>
        <taxon>Conexibacter</taxon>
    </lineage>
</organism>
<dbReference type="InterPro" id="IPR050300">
    <property type="entry name" value="GDXG_lipolytic_enzyme"/>
</dbReference>
<evidence type="ECO:0000256" key="1">
    <source>
        <dbReference type="ARBA" id="ARBA00022801"/>
    </source>
</evidence>
<reference evidence="3 4" key="2">
    <citation type="submission" date="2023-10" db="EMBL/GenBank/DDBJ databases">
        <authorList>
            <person name="Han X.F."/>
        </authorList>
    </citation>
    <scope>NUCLEOTIDE SEQUENCE [LARGE SCALE GENOMIC DNA]</scope>
    <source>
        <strain evidence="3 4">KCTC 39840</strain>
    </source>
</reference>
<dbReference type="EMBL" id="JAWSTH010000001">
    <property type="protein sequence ID" value="MDW5592787.1"/>
    <property type="molecule type" value="Genomic_DNA"/>
</dbReference>
<sequence length="337" mass="34981">MAPRPEVAAFLDGPGRALAFPDPPPEIGTAECAELLTRLRAPRPALPPTRSLWQVRDKAIEGPGGALTLRIYASGPPGGVGAAPGHGGGRPLLVYLHGGGWVMGDLAMHDATCRALAALADCVVLSVDYRLAPEHPHPAALDDTLAALAWARANAAALGVDATRIAVGGSSAGGNLAAAVALRMRDEAARAPARATAAPAPPPLAAQLLLYPVLDSRMATASITEFGAGHLLDRAQLAFYWDAYAPLATVDRTAPQLSPAHAATLAGLPPAVVLSAEHDPLRDEAEQYAARLRGDGVRVELRRARGQIHGFLALFQGDPEVERLLARVAADLVRLLG</sequence>
<keyword evidence="1 3" id="KW-0378">Hydrolase</keyword>
<dbReference type="GO" id="GO:0016787">
    <property type="term" value="F:hydrolase activity"/>
    <property type="evidence" value="ECO:0007669"/>
    <property type="project" value="UniProtKB-KW"/>
</dbReference>
<dbReference type="RefSeq" id="WP_318595046.1">
    <property type="nucleotide sequence ID" value="NZ_JAWSTH010000001.1"/>
</dbReference>
<proteinExistence type="predicted"/>
<dbReference type="PANTHER" id="PTHR48081">
    <property type="entry name" value="AB HYDROLASE SUPERFAMILY PROTEIN C4A8.06C"/>
    <property type="match status" value="1"/>
</dbReference>
<protein>
    <submittedName>
        <fullName evidence="3">Alpha/beta hydrolase</fullName>
    </submittedName>
</protein>
<dbReference type="Pfam" id="PF07859">
    <property type="entry name" value="Abhydrolase_3"/>
    <property type="match status" value="1"/>
</dbReference>
<comment type="caution">
    <text evidence="3">The sequence shown here is derived from an EMBL/GenBank/DDBJ whole genome shotgun (WGS) entry which is preliminary data.</text>
</comment>
<dbReference type="Proteomes" id="UP001284601">
    <property type="component" value="Unassembled WGS sequence"/>
</dbReference>
<feature type="domain" description="Alpha/beta hydrolase fold-3" evidence="2">
    <location>
        <begin position="93"/>
        <end position="312"/>
    </location>
</feature>
<evidence type="ECO:0000313" key="4">
    <source>
        <dbReference type="Proteomes" id="UP001284601"/>
    </source>
</evidence>
<dbReference type="PANTHER" id="PTHR48081:SF8">
    <property type="entry name" value="ALPHA_BETA HYDROLASE FOLD-3 DOMAIN-CONTAINING PROTEIN-RELATED"/>
    <property type="match status" value="1"/>
</dbReference>
<reference evidence="4" key="1">
    <citation type="submission" date="2023-07" db="EMBL/GenBank/DDBJ databases">
        <title>Conexibacter stalactiti sp. nov., isolated from stalactites in a lava cave and emended description of the genus Conexibacter.</title>
        <authorList>
            <person name="Lee S.D."/>
        </authorList>
    </citation>
    <scope>NUCLEOTIDE SEQUENCE [LARGE SCALE GENOMIC DNA]</scope>
    <source>
        <strain evidence="4">KCTC 39840</strain>
    </source>
</reference>
<evidence type="ECO:0000259" key="2">
    <source>
        <dbReference type="Pfam" id="PF07859"/>
    </source>
</evidence>
<dbReference type="InterPro" id="IPR013094">
    <property type="entry name" value="AB_hydrolase_3"/>
</dbReference>